<sequence>MGAWKLRLLQLYALANRPSGFAACQRGTVAILFGLALFPVALLVGGAVDYSAAVTKKSRLQEALDKGVLAAAAKGAADSALLNRYLNANMPVGISAISATLAVSTAANGAVIYASDATFAVQTAFLKIIGMNSINVGAHSEATLPTQIVTATFNAVSAKGAFAKDMFLWTKNASGAVTSKQTVLSYRYGVSGSGTNPPVGAWTVTFSVPKYSTYGVGMVAYQDLSYQGGLINPVEFYSDVNSASFRKTGNCQDSGGAQYNVEDGGDNDYLDFVYTMKCALGVASNSVARLSK</sequence>
<accession>A0ABM8EB09</accession>
<feature type="domain" description="Putative Flp pilus-assembly TadG-like N-terminal" evidence="2">
    <location>
        <begin position="27"/>
        <end position="73"/>
    </location>
</feature>
<evidence type="ECO:0000313" key="4">
    <source>
        <dbReference type="Proteomes" id="UP001317629"/>
    </source>
</evidence>
<proteinExistence type="predicted"/>
<evidence type="ECO:0000259" key="2">
    <source>
        <dbReference type="Pfam" id="PF13400"/>
    </source>
</evidence>
<keyword evidence="1" id="KW-0812">Transmembrane</keyword>
<dbReference type="InterPro" id="IPR028087">
    <property type="entry name" value="Tad_N"/>
</dbReference>
<dbReference type="Pfam" id="PF13400">
    <property type="entry name" value="Tad"/>
    <property type="match status" value="1"/>
</dbReference>
<keyword evidence="1" id="KW-1133">Transmembrane helix</keyword>
<gene>
    <name evidence="3" type="ORF">SS37A_26310</name>
</gene>
<name>A0ABM8EB09_9HYPH</name>
<protein>
    <recommendedName>
        <fullName evidence="2">Putative Flp pilus-assembly TadG-like N-terminal domain-containing protein</fullName>
    </recommendedName>
</protein>
<evidence type="ECO:0000313" key="3">
    <source>
        <dbReference type="EMBL" id="BDV35102.1"/>
    </source>
</evidence>
<keyword evidence="4" id="KW-1185">Reference proteome</keyword>
<dbReference type="Proteomes" id="UP001317629">
    <property type="component" value="Chromosome"/>
</dbReference>
<dbReference type="EMBL" id="AP027142">
    <property type="protein sequence ID" value="BDV35102.1"/>
    <property type="molecule type" value="Genomic_DNA"/>
</dbReference>
<keyword evidence="1" id="KW-0472">Membrane</keyword>
<feature type="transmembrane region" description="Helical" evidence="1">
    <location>
        <begin position="32"/>
        <end position="52"/>
    </location>
</feature>
<organism evidence="3 4">
    <name type="scientific">Methylocystis iwaonis</name>
    <dbReference type="NCBI Taxonomy" id="2885079"/>
    <lineage>
        <taxon>Bacteria</taxon>
        <taxon>Pseudomonadati</taxon>
        <taxon>Pseudomonadota</taxon>
        <taxon>Alphaproteobacteria</taxon>
        <taxon>Hyphomicrobiales</taxon>
        <taxon>Methylocystaceae</taxon>
        <taxon>Methylocystis</taxon>
    </lineage>
</organism>
<reference evidence="3 4" key="1">
    <citation type="journal article" date="2023" name="Int. J. Syst. Evol. Microbiol.">
        <title>Methylocystis iwaonis sp. nov., a type II methane-oxidizing bacterium from surface soil of a rice paddy field in Japan, and emended description of the genus Methylocystis (ex Whittenbury et al. 1970) Bowman et al. 1993.</title>
        <authorList>
            <person name="Kaise H."/>
            <person name="Sawadogo J.B."/>
            <person name="Alam M.S."/>
            <person name="Ueno C."/>
            <person name="Dianou D."/>
            <person name="Shinjo R."/>
            <person name="Asakawa S."/>
        </authorList>
    </citation>
    <scope>NUCLEOTIDE SEQUENCE [LARGE SCALE GENOMIC DNA]</scope>
    <source>
        <strain evidence="3 4">SS37A-Re</strain>
    </source>
</reference>
<evidence type="ECO:0000256" key="1">
    <source>
        <dbReference type="SAM" id="Phobius"/>
    </source>
</evidence>